<reference evidence="1 2" key="1">
    <citation type="journal article" date="2022" name="bioRxiv">
        <title>The genome of the oomycete Peronosclerospora sorghi, a cosmopolitan pathogen of maize and sorghum, is inflated with dispersed pseudogenes.</title>
        <authorList>
            <person name="Fletcher K."/>
            <person name="Martin F."/>
            <person name="Isakeit T."/>
            <person name="Cavanaugh K."/>
            <person name="Magill C."/>
            <person name="Michelmore R."/>
        </authorList>
    </citation>
    <scope>NUCLEOTIDE SEQUENCE [LARGE SCALE GENOMIC DNA]</scope>
    <source>
        <strain evidence="1">P6</strain>
    </source>
</reference>
<proteinExistence type="predicted"/>
<keyword evidence="2" id="KW-1185">Reference proteome</keyword>
<sequence length="254" mass="28780">MSKEVVDPDERDDDNESSQEKAAAENKEPAIEDSSNISSDEQEDNFSKLKKDIDAAMIENDQEIRRPSATEHEIVAVPVREPSVELTADFPLAQCDRKVIRCVDEIFGPVLLPMYLVRFKTADKMPMKAAVNAAVYNATDHTVYIILDKIKGKGSDASNLFDEEEDEPEFLMTKQKLLLGEANADVFSGMRRVLETETWQLFHPLTDVDVTVNKRVEVEEDYMAIGIMLPFATPYKSVCLTEIVFTMINSHWRL</sequence>
<protein>
    <submittedName>
        <fullName evidence="1">Uncharacterized protein</fullName>
    </submittedName>
</protein>
<evidence type="ECO:0000313" key="1">
    <source>
        <dbReference type="EMBL" id="KAI9907633.1"/>
    </source>
</evidence>
<accession>A0ACC0VP24</accession>
<name>A0ACC0VP24_9STRA</name>
<organism evidence="1 2">
    <name type="scientific">Peronosclerospora sorghi</name>
    <dbReference type="NCBI Taxonomy" id="230839"/>
    <lineage>
        <taxon>Eukaryota</taxon>
        <taxon>Sar</taxon>
        <taxon>Stramenopiles</taxon>
        <taxon>Oomycota</taxon>
        <taxon>Peronosporomycetes</taxon>
        <taxon>Peronosporales</taxon>
        <taxon>Peronosporaceae</taxon>
        <taxon>Peronosclerospora</taxon>
    </lineage>
</organism>
<dbReference type="Proteomes" id="UP001163321">
    <property type="component" value="Chromosome 8"/>
</dbReference>
<dbReference type="EMBL" id="CM047587">
    <property type="protein sequence ID" value="KAI9907633.1"/>
    <property type="molecule type" value="Genomic_DNA"/>
</dbReference>
<gene>
    <name evidence="1" type="ORF">PsorP6_004506</name>
</gene>
<comment type="caution">
    <text evidence="1">The sequence shown here is derived from an EMBL/GenBank/DDBJ whole genome shotgun (WGS) entry which is preliminary data.</text>
</comment>
<evidence type="ECO:0000313" key="2">
    <source>
        <dbReference type="Proteomes" id="UP001163321"/>
    </source>
</evidence>